<organism evidence="2 3">
    <name type="scientific">Bradyrhizobium barranii subsp. apii</name>
    <dbReference type="NCBI Taxonomy" id="2819348"/>
    <lineage>
        <taxon>Bacteria</taxon>
        <taxon>Pseudomonadati</taxon>
        <taxon>Pseudomonadota</taxon>
        <taxon>Alphaproteobacteria</taxon>
        <taxon>Hyphomicrobiales</taxon>
        <taxon>Nitrobacteraceae</taxon>
        <taxon>Bradyrhizobium</taxon>
        <taxon>Bradyrhizobium barranii</taxon>
    </lineage>
</organism>
<dbReference type="Proteomes" id="UP000551709">
    <property type="component" value="Chromosome"/>
</dbReference>
<dbReference type="EMBL" id="CP096255">
    <property type="protein sequence ID" value="UPT85425.1"/>
    <property type="molecule type" value="Genomic_DNA"/>
</dbReference>
<dbReference type="AlphaFoldDB" id="A0A8T5VFN2"/>
<keyword evidence="1 2" id="KW-0808">Transferase</keyword>
<name>A0A8T5VFN2_9BRAD</name>
<dbReference type="PANTHER" id="PTHR48228">
    <property type="entry name" value="SUCCINYL-COA--D-CITRAMALATE COA-TRANSFERASE"/>
    <property type="match status" value="1"/>
</dbReference>
<evidence type="ECO:0000313" key="2">
    <source>
        <dbReference type="EMBL" id="UPT85425.1"/>
    </source>
</evidence>
<dbReference type="InterPro" id="IPR003673">
    <property type="entry name" value="CoA-Trfase_fam_III"/>
</dbReference>
<dbReference type="InterPro" id="IPR023606">
    <property type="entry name" value="CoA-Trfase_III_dom_1_sf"/>
</dbReference>
<evidence type="ECO:0000313" key="3">
    <source>
        <dbReference type="Proteomes" id="UP000551709"/>
    </source>
</evidence>
<gene>
    <name evidence="2" type="ORF">HAP41_0000034710</name>
</gene>
<accession>A0A8T5VFN2</accession>
<dbReference type="PANTHER" id="PTHR48228:SF6">
    <property type="entry name" value="L-CARNITINE COA-TRANSFERASE"/>
    <property type="match status" value="1"/>
</dbReference>
<proteinExistence type="predicted"/>
<dbReference type="GO" id="GO:0016740">
    <property type="term" value="F:transferase activity"/>
    <property type="evidence" value="ECO:0007669"/>
    <property type="project" value="UniProtKB-KW"/>
</dbReference>
<dbReference type="Gene3D" id="3.30.1540.10">
    <property type="entry name" value="formyl-coa transferase, domain 3"/>
    <property type="match status" value="1"/>
</dbReference>
<sequence length="397" mass="42541">MGGVLEGVRVLDFGRYIAGPYCATLLAEFGAEVIRVEKRDGSEDRFVAPVGEGGEGALFLQVNRNKKCITLDPMKPEGQEVMRRLIATADVVVANLPPQTLRAMRLDYDSLKAIKPDIILTTATATAFGGPGPWSDRVGFDGVGQVMSGSVYMTGAGDPPYRAAVNWVDFGTALHCAFGTLAALIERGKSGRGQIVEGALLATALSFTNATLIEQAVINVNRVPTGNLGQTAAPADIYRTRDGWVLCQVTGHPLFKRWAKLMGEEEQWLNDPRFADDISRGNNGPVISARMARWCAERTTQEAVDTLGKAMIPTGPVLSPQQALDHPHIRAAGFMQEVEYPGLPKRAPVARAAVRLSETPGEIASRPPTLGEHTDLVLTELGYDVAAIAALRQGGIV</sequence>
<dbReference type="Pfam" id="PF02515">
    <property type="entry name" value="CoA_transf_3"/>
    <property type="match status" value="1"/>
</dbReference>
<protein>
    <submittedName>
        <fullName evidence="2">CoA transferase</fullName>
    </submittedName>
</protein>
<reference evidence="2" key="2">
    <citation type="submission" date="2022-04" db="EMBL/GenBank/DDBJ databases">
        <authorList>
            <person name="Bromfield E.S.P."/>
            <person name="Cloutier S."/>
        </authorList>
    </citation>
    <scope>NUCLEOTIDE SEQUENCE</scope>
    <source>
        <strain evidence="2">1S5</strain>
    </source>
</reference>
<dbReference type="InterPro" id="IPR050509">
    <property type="entry name" value="CoA-transferase_III"/>
</dbReference>
<dbReference type="RefSeq" id="WP_166088423.1">
    <property type="nucleotide sequence ID" value="NZ_CP096255.1"/>
</dbReference>
<dbReference type="SUPFAM" id="SSF89796">
    <property type="entry name" value="CoA-transferase family III (CaiB/BaiF)"/>
    <property type="match status" value="1"/>
</dbReference>
<reference evidence="2" key="1">
    <citation type="journal article" date="2017" name="Syst. Appl. Microbiol.">
        <title>Soybeans inoculated with root zone soils of Canadian native legumes harbour diverse and novel Bradyrhizobium spp. that possess agricultural potential.</title>
        <authorList>
            <person name="Bromfield E.S.P."/>
            <person name="Cloutier S."/>
            <person name="Tambong J.T."/>
            <person name="Tran Thi T.V."/>
        </authorList>
    </citation>
    <scope>NUCLEOTIDE SEQUENCE</scope>
    <source>
        <strain evidence="2">1S5</strain>
    </source>
</reference>
<dbReference type="Gene3D" id="3.40.50.10540">
    <property type="entry name" value="Crotonobetainyl-coa:carnitine coa-transferase, domain 1"/>
    <property type="match status" value="1"/>
</dbReference>
<evidence type="ECO:0000256" key="1">
    <source>
        <dbReference type="ARBA" id="ARBA00022679"/>
    </source>
</evidence>
<dbReference type="InterPro" id="IPR044855">
    <property type="entry name" value="CoA-Trfase_III_dom3_sf"/>
</dbReference>